<dbReference type="AlphaFoldDB" id="A0A444UA86"/>
<keyword evidence="3 7" id="KW-0378">Hydrolase</keyword>
<gene>
    <name evidence="7" type="ORF">EOD39_1523</name>
</gene>
<sequence length="321" mass="35814">MAYSKSTIILCNLTEVSPLESHGCFSALMSSKNQCRGEAKKLLQRRVKDAVSASAVMFSGYSEHDAQEFLNHCLVQLKEDGEKLVMAGEELQAGSPGISLSMYSCPVSTNMDFQLQYKMTCTGNPGNMHSCQLSEPLKENRPEKTGELCSSYRLISLVSHLGRQVSTGHYISDVYDFLTDKWLTYNDEKVSETDESAVQAERKCTGYIFFYMHNVHKMIYFGNGSTMVVTMNSNPAGLTFTEGDIAVSNKRSAITCSGNSCLWPKSVDGFVYVPYIISPEYNNRDRITIEIGMQDISTGTCIKFVPRTHQADYLDIQPRFG</sequence>
<dbReference type="Proteomes" id="UP000289886">
    <property type="component" value="Unassembled WGS sequence"/>
</dbReference>
<dbReference type="InterPro" id="IPR028889">
    <property type="entry name" value="USP"/>
</dbReference>
<evidence type="ECO:0000313" key="8">
    <source>
        <dbReference type="Proteomes" id="UP000289886"/>
    </source>
</evidence>
<dbReference type="GO" id="GO:0004222">
    <property type="term" value="F:metalloendopeptidase activity"/>
    <property type="evidence" value="ECO:0007669"/>
    <property type="project" value="InterPro"/>
</dbReference>
<dbReference type="PROSITE" id="PS00973">
    <property type="entry name" value="USP_2"/>
    <property type="match status" value="1"/>
</dbReference>
<feature type="domain" description="USP" evidence="5">
    <location>
        <begin position="1"/>
        <end position="214"/>
    </location>
</feature>
<reference evidence="7 8" key="1">
    <citation type="submission" date="2019-01" db="EMBL/GenBank/DDBJ databases">
        <title>Draft Genome and Complete Hox-Cluster Characterization of the Sterlet Sturgeon (Acipenser ruthenus).</title>
        <authorList>
            <person name="Wei Q."/>
        </authorList>
    </citation>
    <scope>NUCLEOTIDE SEQUENCE [LARGE SCALE GENOMIC DNA]</scope>
    <source>
        <strain evidence="7">WHYD16114868_AA</strain>
        <tissue evidence="7">Blood</tissue>
    </source>
</reference>
<dbReference type="SUPFAM" id="SSF55486">
    <property type="entry name" value="Metalloproteases ('zincins'), catalytic domain"/>
    <property type="match status" value="1"/>
</dbReference>
<keyword evidence="8" id="KW-1185">Reference proteome</keyword>
<dbReference type="InterPro" id="IPR018200">
    <property type="entry name" value="USP_CS"/>
</dbReference>
<dbReference type="EC" id="3.4.19.12" evidence="2"/>
<dbReference type="PANTHER" id="PTHR21646">
    <property type="entry name" value="UBIQUITIN CARBOXYL-TERMINAL HYDROLASE"/>
    <property type="match status" value="1"/>
</dbReference>
<evidence type="ECO:0000259" key="6">
    <source>
        <dbReference type="PROSITE" id="PS51864"/>
    </source>
</evidence>
<evidence type="ECO:0000313" key="7">
    <source>
        <dbReference type="EMBL" id="RXM32080.1"/>
    </source>
</evidence>
<comment type="caution">
    <text evidence="7">The sequence shown here is derived from an EMBL/GenBank/DDBJ whole genome shotgun (WGS) entry which is preliminary data.</text>
</comment>
<accession>A0A444UA86</accession>
<evidence type="ECO:0000256" key="4">
    <source>
        <dbReference type="PROSITE-ProRule" id="PRU01211"/>
    </source>
</evidence>
<dbReference type="GO" id="GO:0004843">
    <property type="term" value="F:cysteine-type deubiquitinase activity"/>
    <property type="evidence" value="ECO:0007669"/>
    <property type="project" value="UniProtKB-EC"/>
</dbReference>
<dbReference type="InterPro" id="IPR024079">
    <property type="entry name" value="MetalloPept_cat_dom_sf"/>
</dbReference>
<dbReference type="InterPro" id="IPR050185">
    <property type="entry name" value="Ub_carboxyl-term_hydrolase"/>
</dbReference>
<comment type="catalytic activity">
    <reaction evidence="1">
        <text>Thiol-dependent hydrolysis of ester, thioester, amide, peptide and isopeptide bonds formed by the C-terminal Gly of ubiquitin (a 76-residue protein attached to proteins as an intracellular targeting signal).</text>
        <dbReference type="EC" id="3.4.19.12"/>
    </reaction>
</comment>
<comment type="caution">
    <text evidence="4">Lacks conserved residue(s) required for the propagation of feature annotation.</text>
</comment>
<dbReference type="InterPro" id="IPR001506">
    <property type="entry name" value="Peptidase_M12A"/>
</dbReference>
<dbReference type="PROSITE" id="PS50235">
    <property type="entry name" value="USP_3"/>
    <property type="match status" value="1"/>
</dbReference>
<evidence type="ECO:0000256" key="3">
    <source>
        <dbReference type="ARBA" id="ARBA00022801"/>
    </source>
</evidence>
<dbReference type="Gene3D" id="3.90.70.10">
    <property type="entry name" value="Cysteine proteinases"/>
    <property type="match status" value="2"/>
</dbReference>
<name>A0A444UA86_ACIRT</name>
<protein>
    <recommendedName>
        <fullName evidence="2">ubiquitinyl hydrolase 1</fullName>
        <ecNumber evidence="2">3.4.19.12</ecNumber>
    </recommendedName>
</protein>
<evidence type="ECO:0000256" key="2">
    <source>
        <dbReference type="ARBA" id="ARBA00012759"/>
    </source>
</evidence>
<feature type="domain" description="Peptidase M12A" evidence="6">
    <location>
        <begin position="252"/>
        <end position="321"/>
    </location>
</feature>
<dbReference type="InterPro" id="IPR001394">
    <property type="entry name" value="Peptidase_C19_UCH"/>
</dbReference>
<dbReference type="Pfam" id="PF00443">
    <property type="entry name" value="UCH"/>
    <property type="match status" value="2"/>
</dbReference>
<dbReference type="PROSITE" id="PS51864">
    <property type="entry name" value="ASTACIN"/>
    <property type="match status" value="1"/>
</dbReference>
<dbReference type="GO" id="GO:0016579">
    <property type="term" value="P:protein deubiquitination"/>
    <property type="evidence" value="ECO:0007669"/>
    <property type="project" value="InterPro"/>
</dbReference>
<dbReference type="EMBL" id="SCEB01214950">
    <property type="protein sequence ID" value="RXM32080.1"/>
    <property type="molecule type" value="Genomic_DNA"/>
</dbReference>
<evidence type="ECO:0000259" key="5">
    <source>
        <dbReference type="PROSITE" id="PS50235"/>
    </source>
</evidence>
<dbReference type="GO" id="GO:0006508">
    <property type="term" value="P:proteolysis"/>
    <property type="evidence" value="ECO:0007669"/>
    <property type="project" value="InterPro"/>
</dbReference>
<proteinExistence type="predicted"/>
<dbReference type="CDD" id="cd02257">
    <property type="entry name" value="Peptidase_C19"/>
    <property type="match status" value="1"/>
</dbReference>
<evidence type="ECO:0000256" key="1">
    <source>
        <dbReference type="ARBA" id="ARBA00000707"/>
    </source>
</evidence>
<dbReference type="SUPFAM" id="SSF54001">
    <property type="entry name" value="Cysteine proteinases"/>
    <property type="match status" value="1"/>
</dbReference>
<organism evidence="7 8">
    <name type="scientific">Acipenser ruthenus</name>
    <name type="common">Sterlet sturgeon</name>
    <dbReference type="NCBI Taxonomy" id="7906"/>
    <lineage>
        <taxon>Eukaryota</taxon>
        <taxon>Metazoa</taxon>
        <taxon>Chordata</taxon>
        <taxon>Craniata</taxon>
        <taxon>Vertebrata</taxon>
        <taxon>Euteleostomi</taxon>
        <taxon>Actinopterygii</taxon>
        <taxon>Chondrostei</taxon>
        <taxon>Acipenseriformes</taxon>
        <taxon>Acipenseridae</taxon>
        <taxon>Acipenser</taxon>
    </lineage>
</organism>
<dbReference type="Gene3D" id="3.40.390.10">
    <property type="entry name" value="Collagenase (Catalytic Domain)"/>
    <property type="match status" value="1"/>
</dbReference>
<dbReference type="InterPro" id="IPR038765">
    <property type="entry name" value="Papain-like_cys_pep_sf"/>
</dbReference>